<evidence type="ECO:0008006" key="3">
    <source>
        <dbReference type="Google" id="ProtNLM"/>
    </source>
</evidence>
<comment type="caution">
    <text evidence="1">The sequence shown here is derived from an EMBL/GenBank/DDBJ whole genome shotgun (WGS) entry which is preliminary data.</text>
</comment>
<dbReference type="InterPro" id="IPR011050">
    <property type="entry name" value="Pectin_lyase_fold/virulence"/>
</dbReference>
<reference evidence="2" key="1">
    <citation type="journal article" date="2017" name="Genome Announc.">
        <title>Draft Genome Sequence of Terrimicrobium sacchariphilum NM-5T, a Facultative Anaerobic Soil Bacterium of the Class Spartobacteria.</title>
        <authorList>
            <person name="Qiu Y.L."/>
            <person name="Tourlousse D.M."/>
            <person name="Matsuura N."/>
            <person name="Ohashi A."/>
            <person name="Sekiguchi Y."/>
        </authorList>
    </citation>
    <scope>NUCLEOTIDE SEQUENCE [LARGE SCALE GENOMIC DNA]</scope>
    <source>
        <strain evidence="2">NM-5</strain>
    </source>
</reference>
<sequence>MAGGAWGDEASRYVWAGVDGRLQYAADDRGNHIPDFSMCGYRRGEVEIPSVAVVATLESAPGDASDRVQAAIDAIAARPPDASGIRGVLLLRKGEYRLSRSLRISASGIVLRGEGNGADGTVLLATTRSQYSLVEIGTDNLPTTWKPVSGTWQKIVDAYVPVGASTLSVKDASRYKVGDPVVIQRPSTAEWIHALGMDSIPPRSDGGEVVQWEAGRRNLHFDRVITAITGNRITVDAPICNSLDAAFGGGVIFRHDLERLQEVGIENLRGDSLYDGPTDEQHGWTFITFNNVENGWVQDVTAVHFGYACVQLGKFARAITVERAKSLEPVSLVKGGRRYAFAVSGQLCLVRDCYSEDGRHDFVFGGLTPGPNVFLDCTAERAQADSGPHLLWSCGMLFDNVTVKGNELNIRNRGNLGTGQGWTGANSVLWNCSADRLVCENPPTAQNWAIGCVGAVSGNANRDLPGMRASPPSLYRAQLRDRLGK</sequence>
<evidence type="ECO:0000313" key="2">
    <source>
        <dbReference type="Proteomes" id="UP000076023"/>
    </source>
</evidence>
<dbReference type="InterPro" id="IPR012334">
    <property type="entry name" value="Pectin_lyas_fold"/>
</dbReference>
<proteinExistence type="predicted"/>
<dbReference type="InParanoid" id="A0A146G6H4"/>
<gene>
    <name evidence="1" type="ORF">TSACC_21377</name>
</gene>
<dbReference type="STRING" id="690879.TSACC_21377"/>
<accession>A0A146G6H4</accession>
<protein>
    <recommendedName>
        <fullName evidence="3">Pectate lyase superfamily protein</fullName>
    </recommendedName>
</protein>
<dbReference type="EMBL" id="BDCO01000002">
    <property type="protein sequence ID" value="GAT32973.1"/>
    <property type="molecule type" value="Genomic_DNA"/>
</dbReference>
<organism evidence="1 2">
    <name type="scientific">Terrimicrobium sacchariphilum</name>
    <dbReference type="NCBI Taxonomy" id="690879"/>
    <lineage>
        <taxon>Bacteria</taxon>
        <taxon>Pseudomonadati</taxon>
        <taxon>Verrucomicrobiota</taxon>
        <taxon>Terrimicrobiia</taxon>
        <taxon>Terrimicrobiales</taxon>
        <taxon>Terrimicrobiaceae</taxon>
        <taxon>Terrimicrobium</taxon>
    </lineage>
</organism>
<dbReference type="SUPFAM" id="SSF51126">
    <property type="entry name" value="Pectin lyase-like"/>
    <property type="match status" value="1"/>
</dbReference>
<keyword evidence="2" id="KW-1185">Reference proteome</keyword>
<evidence type="ECO:0000313" key="1">
    <source>
        <dbReference type="EMBL" id="GAT32973.1"/>
    </source>
</evidence>
<dbReference type="Proteomes" id="UP000076023">
    <property type="component" value="Unassembled WGS sequence"/>
</dbReference>
<name>A0A146G6H4_TERSA</name>
<dbReference type="Gene3D" id="2.160.20.10">
    <property type="entry name" value="Single-stranded right-handed beta-helix, Pectin lyase-like"/>
    <property type="match status" value="1"/>
</dbReference>
<dbReference type="AlphaFoldDB" id="A0A146G6H4"/>